<feature type="region of interest" description="Disordered" evidence="1">
    <location>
        <begin position="38"/>
        <end position="91"/>
    </location>
</feature>
<dbReference type="AlphaFoldDB" id="A0A392SLM4"/>
<dbReference type="Proteomes" id="UP000265520">
    <property type="component" value="Unassembled WGS sequence"/>
</dbReference>
<accession>A0A392SLM4</accession>
<evidence type="ECO:0000313" key="3">
    <source>
        <dbReference type="Proteomes" id="UP000265520"/>
    </source>
</evidence>
<proteinExistence type="predicted"/>
<sequence length="91" mass="10823">TYLERNPVNPRTGAKSSYKKRRRVAICREELRFKLVNGTTANTESRTMYQQPPEQSSRQRSSFERNSPNKVTWNSPNTVTWTKTDKKMKWR</sequence>
<feature type="compositionally biased region" description="Polar residues" evidence="1">
    <location>
        <begin position="64"/>
        <end position="82"/>
    </location>
</feature>
<organism evidence="2 3">
    <name type="scientific">Trifolium medium</name>
    <dbReference type="NCBI Taxonomy" id="97028"/>
    <lineage>
        <taxon>Eukaryota</taxon>
        <taxon>Viridiplantae</taxon>
        <taxon>Streptophyta</taxon>
        <taxon>Embryophyta</taxon>
        <taxon>Tracheophyta</taxon>
        <taxon>Spermatophyta</taxon>
        <taxon>Magnoliopsida</taxon>
        <taxon>eudicotyledons</taxon>
        <taxon>Gunneridae</taxon>
        <taxon>Pentapetalae</taxon>
        <taxon>rosids</taxon>
        <taxon>fabids</taxon>
        <taxon>Fabales</taxon>
        <taxon>Fabaceae</taxon>
        <taxon>Papilionoideae</taxon>
        <taxon>50 kb inversion clade</taxon>
        <taxon>NPAAA clade</taxon>
        <taxon>Hologalegina</taxon>
        <taxon>IRL clade</taxon>
        <taxon>Trifolieae</taxon>
        <taxon>Trifolium</taxon>
    </lineage>
</organism>
<feature type="compositionally biased region" description="Polar residues" evidence="1">
    <location>
        <begin position="38"/>
        <end position="49"/>
    </location>
</feature>
<reference evidence="2 3" key="1">
    <citation type="journal article" date="2018" name="Front. Plant Sci.">
        <title>Red Clover (Trifolium pratense) and Zigzag Clover (T. medium) - A Picture of Genomic Similarities and Differences.</title>
        <authorList>
            <person name="Dluhosova J."/>
            <person name="Istvanek J."/>
            <person name="Nedelnik J."/>
            <person name="Repkova J."/>
        </authorList>
    </citation>
    <scope>NUCLEOTIDE SEQUENCE [LARGE SCALE GENOMIC DNA]</scope>
    <source>
        <strain evidence="3">cv. 10/8</strain>
        <tissue evidence="2">Leaf</tissue>
    </source>
</reference>
<dbReference type="EMBL" id="LXQA010403159">
    <property type="protein sequence ID" value="MCI49569.1"/>
    <property type="molecule type" value="Genomic_DNA"/>
</dbReference>
<evidence type="ECO:0000313" key="2">
    <source>
        <dbReference type="EMBL" id="MCI49569.1"/>
    </source>
</evidence>
<comment type="caution">
    <text evidence="2">The sequence shown here is derived from an EMBL/GenBank/DDBJ whole genome shotgun (WGS) entry which is preliminary data.</text>
</comment>
<feature type="compositionally biased region" description="Low complexity" evidence="1">
    <location>
        <begin position="50"/>
        <end position="60"/>
    </location>
</feature>
<feature type="region of interest" description="Disordered" evidence="1">
    <location>
        <begin position="1"/>
        <end position="20"/>
    </location>
</feature>
<keyword evidence="3" id="KW-1185">Reference proteome</keyword>
<evidence type="ECO:0000256" key="1">
    <source>
        <dbReference type="SAM" id="MobiDB-lite"/>
    </source>
</evidence>
<name>A0A392SLM4_9FABA</name>
<feature type="non-terminal residue" evidence="2">
    <location>
        <position position="1"/>
    </location>
</feature>
<protein>
    <submittedName>
        <fullName evidence="2">Uncharacterized protein</fullName>
    </submittedName>
</protein>